<dbReference type="SMART" id="SM00631">
    <property type="entry name" value="Zn_pept"/>
    <property type="match status" value="1"/>
</dbReference>
<feature type="compositionally biased region" description="Basic and acidic residues" evidence="4">
    <location>
        <begin position="1"/>
        <end position="10"/>
    </location>
</feature>
<feature type="domain" description="Peptidase M14" evidence="6">
    <location>
        <begin position="180"/>
        <end position="483"/>
    </location>
</feature>
<dbReference type="STRING" id="70448.A0A090N476"/>
<evidence type="ECO:0000256" key="3">
    <source>
        <dbReference type="PROSITE-ProRule" id="PRU01379"/>
    </source>
</evidence>
<sequence>MRSTGHESRLVVRRPQTTPRAPFRSPFDVCQTSPFDVCQTSPFDVCQTSPFDVSPTSPFDVSPTSPFDVSHTSPFDVSHTSPFESPFDAPFDAPVDVHVWANSVHGRDDRPSPPTSRPTRSTGRGRRPPVASPVAGVVHRSRITGRECRPPVAHHRSRPSRPRGDGRRRARASRSRAAMPYASNAAVADEMAALTRGPCAGVSRTVVMGSSVDGRPVRALEIGATSSTVGEDANDARWSGRVRVGVFGNMHGDEPVGREIAMALARWTCARAREAADGEADERRDRALAARLLEEATIFVVPTINPDGFERKTRENARGVDLNRNFPYAGFDMPASASRTGKSDNAAHEVETELVMRWSKTWRLNVAINYHEGALVANYPWDGNADGRTAYSSAPDDETFRYLSQLYADAHPKMHDSVEFRGGITNGAGWYPLWGGMQDWHYVNTGTYDITVEVDDDKWPSEDRLDDIVAEHVAASLKMIERAAFGSVRGYVRDREGNGIPGASVSVGHGLPVTTDRAGFFAKPSAPSNQPVRVVVNPPANFKRFLAVTRTVDVIDPERGAVVDVVIEKTFWFSFGVVFVGAIVALFAIRRTVRRHRRVGTNDESLSNGVDVERAIAHRRSD</sequence>
<dbReference type="GO" id="GO:0005615">
    <property type="term" value="C:extracellular space"/>
    <property type="evidence" value="ECO:0007669"/>
    <property type="project" value="TreeGrafter"/>
</dbReference>
<dbReference type="PROSITE" id="PS52035">
    <property type="entry name" value="PEPTIDASE_M14"/>
    <property type="match status" value="1"/>
</dbReference>
<dbReference type="Proteomes" id="UP000009170">
    <property type="component" value="Unassembled WGS sequence"/>
</dbReference>
<dbReference type="FunCoup" id="A0A090N476">
    <property type="interactions" value="761"/>
</dbReference>
<dbReference type="InterPro" id="IPR008969">
    <property type="entry name" value="CarboxyPept-like_regulatory"/>
</dbReference>
<evidence type="ECO:0000313" key="7">
    <source>
        <dbReference type="EMBL" id="CEF99383.1"/>
    </source>
</evidence>
<protein>
    <submittedName>
        <fullName evidence="7">Peptidase M14, carboxypeptidase A</fullName>
    </submittedName>
</protein>
<keyword evidence="8" id="KW-1185">Reference proteome</keyword>
<dbReference type="InterPro" id="IPR000834">
    <property type="entry name" value="Peptidase_M14"/>
</dbReference>
<keyword evidence="7" id="KW-0645">Protease</keyword>
<feature type="transmembrane region" description="Helical" evidence="5">
    <location>
        <begin position="571"/>
        <end position="589"/>
    </location>
</feature>
<dbReference type="PANTHER" id="PTHR11532">
    <property type="entry name" value="PROTEASE M14 CARBOXYPEPTIDASE"/>
    <property type="match status" value="1"/>
</dbReference>
<dbReference type="InParanoid" id="A0A090N476"/>
<reference evidence="8" key="1">
    <citation type="journal article" date="2006" name="Proc. Natl. Acad. Sci. U.S.A.">
        <title>Genome analysis of the smallest free-living eukaryote Ostreococcus tauri unveils many unique features.</title>
        <authorList>
            <person name="Derelle E."/>
            <person name="Ferraz C."/>
            <person name="Rombauts S."/>
            <person name="Rouze P."/>
            <person name="Worden A.Z."/>
            <person name="Robbens S."/>
            <person name="Partensky F."/>
            <person name="Degroeve S."/>
            <person name="Echeynie S."/>
            <person name="Cooke R."/>
            <person name="Saeys Y."/>
            <person name="Wuyts J."/>
            <person name="Jabbari K."/>
            <person name="Bowler C."/>
            <person name="Panaud O."/>
            <person name="Piegu B."/>
            <person name="Ball S.G."/>
            <person name="Ral J.-P."/>
            <person name="Bouget F.-Y."/>
            <person name="Piganeau G."/>
            <person name="De Baets B."/>
            <person name="Picard A."/>
            <person name="Delseny M."/>
            <person name="Demaille J."/>
            <person name="Van de Peer Y."/>
            <person name="Moreau H."/>
        </authorList>
    </citation>
    <scope>NUCLEOTIDE SEQUENCE [LARGE SCALE GENOMIC DNA]</scope>
    <source>
        <strain evidence="8">OTTH 0595 / CCAP 157/2 / RCC745</strain>
    </source>
</reference>
<dbReference type="SUPFAM" id="SSF49464">
    <property type="entry name" value="Carboxypeptidase regulatory domain-like"/>
    <property type="match status" value="1"/>
</dbReference>
<dbReference type="Gene3D" id="2.60.40.1120">
    <property type="entry name" value="Carboxypeptidase-like, regulatory domain"/>
    <property type="match status" value="1"/>
</dbReference>
<dbReference type="AlphaFoldDB" id="A0A090N476"/>
<feature type="region of interest" description="Disordered" evidence="4">
    <location>
        <begin position="54"/>
        <end position="80"/>
    </location>
</feature>
<keyword evidence="2" id="KW-0325">Glycoprotein</keyword>
<dbReference type="CDD" id="cd18172">
    <property type="entry name" value="M14_CP_plant"/>
    <property type="match status" value="1"/>
</dbReference>
<evidence type="ECO:0000256" key="4">
    <source>
        <dbReference type="SAM" id="MobiDB-lite"/>
    </source>
</evidence>
<gene>
    <name evidence="7" type="ORF">OT_ostta10g02050</name>
</gene>
<organism evidence="7 8">
    <name type="scientific">Ostreococcus tauri</name>
    <name type="common">Marine green alga</name>
    <dbReference type="NCBI Taxonomy" id="70448"/>
    <lineage>
        <taxon>Eukaryota</taxon>
        <taxon>Viridiplantae</taxon>
        <taxon>Chlorophyta</taxon>
        <taxon>Mamiellophyceae</taxon>
        <taxon>Mamiellales</taxon>
        <taxon>Bathycoccaceae</taxon>
        <taxon>Ostreococcus</taxon>
    </lineage>
</organism>
<dbReference type="PANTHER" id="PTHR11532:SF57">
    <property type="entry name" value="CARBOXYPEPTIDASE D, B"/>
    <property type="match status" value="1"/>
</dbReference>
<dbReference type="GO" id="GO:0004181">
    <property type="term" value="F:metallocarboxypeptidase activity"/>
    <property type="evidence" value="ECO:0007669"/>
    <property type="project" value="InterPro"/>
</dbReference>
<dbReference type="GeneID" id="9832182"/>
<keyword evidence="7" id="KW-0378">Hydrolase</keyword>
<evidence type="ECO:0000256" key="5">
    <source>
        <dbReference type="SAM" id="Phobius"/>
    </source>
</evidence>
<dbReference type="OrthoDB" id="10249045at2759"/>
<evidence type="ECO:0000259" key="6">
    <source>
        <dbReference type="PROSITE" id="PS52035"/>
    </source>
</evidence>
<dbReference type="PRINTS" id="PR00765">
    <property type="entry name" value="CRBOXYPTASEA"/>
</dbReference>
<dbReference type="GO" id="GO:0016485">
    <property type="term" value="P:protein processing"/>
    <property type="evidence" value="ECO:0007669"/>
    <property type="project" value="TreeGrafter"/>
</dbReference>
<keyword evidence="5" id="KW-0472">Membrane</keyword>
<feature type="region of interest" description="Disordered" evidence="4">
    <location>
        <begin position="1"/>
        <end position="26"/>
    </location>
</feature>
<dbReference type="GO" id="GO:0006518">
    <property type="term" value="P:peptide metabolic process"/>
    <property type="evidence" value="ECO:0007669"/>
    <property type="project" value="TreeGrafter"/>
</dbReference>
<name>A0A090N476_OSTTA</name>
<evidence type="ECO:0000313" key="8">
    <source>
        <dbReference type="Proteomes" id="UP000009170"/>
    </source>
</evidence>
<keyword evidence="7" id="KW-0121">Carboxypeptidase</keyword>
<evidence type="ECO:0000256" key="1">
    <source>
        <dbReference type="ARBA" id="ARBA00005988"/>
    </source>
</evidence>
<proteinExistence type="inferred from homology"/>
<dbReference type="Pfam" id="PF00246">
    <property type="entry name" value="Peptidase_M14"/>
    <property type="match status" value="1"/>
</dbReference>
<dbReference type="KEGG" id="ota:OT_ostta10g02050"/>
<dbReference type="RefSeq" id="XP_003081642.2">
    <property type="nucleotide sequence ID" value="XM_003081594.2"/>
</dbReference>
<feature type="compositionally biased region" description="Basic residues" evidence="4">
    <location>
        <begin position="152"/>
        <end position="161"/>
    </location>
</feature>
<comment type="caution">
    <text evidence="7">The sequence shown here is derived from an EMBL/GenBank/DDBJ whole genome shotgun (WGS) entry which is preliminary data.</text>
</comment>
<keyword evidence="5" id="KW-0812">Transmembrane</keyword>
<evidence type="ECO:0000256" key="2">
    <source>
        <dbReference type="ARBA" id="ARBA00023180"/>
    </source>
</evidence>
<feature type="active site" description="Proton donor/acceptor" evidence="3">
    <location>
        <position position="453"/>
    </location>
</feature>
<dbReference type="Gene3D" id="3.40.630.10">
    <property type="entry name" value="Zn peptidases"/>
    <property type="match status" value="1"/>
</dbReference>
<comment type="similarity">
    <text evidence="1 3">Belongs to the peptidase M14 family.</text>
</comment>
<dbReference type="InterPro" id="IPR050753">
    <property type="entry name" value="Peptidase_M14_domain"/>
</dbReference>
<accession>A0A090N476</accession>
<reference evidence="7 8" key="2">
    <citation type="journal article" date="2014" name="BMC Genomics">
        <title>An improved genome of the model marine alga Ostreococcus tauri unfolds by assessing Illumina de novo assemblies.</title>
        <authorList>
            <person name="Blanc-Mathieu R."/>
            <person name="Verhelst B."/>
            <person name="Derelle E."/>
            <person name="Rombauts S."/>
            <person name="Bouget F.Y."/>
            <person name="Carre I."/>
            <person name="Chateau A."/>
            <person name="Eyre-Walker A."/>
            <person name="Grimsley N."/>
            <person name="Moreau H."/>
            <person name="Piegu B."/>
            <person name="Rivals E."/>
            <person name="Schackwitz W."/>
            <person name="Van de Peer Y."/>
            <person name="Piganeau G."/>
        </authorList>
    </citation>
    <scope>NUCLEOTIDE SEQUENCE [LARGE SCALE GENOMIC DNA]</scope>
    <source>
        <strain evidence="8">OTTH 0595 / CCAP 157/2 / RCC745</strain>
    </source>
</reference>
<keyword evidence="5" id="KW-1133">Transmembrane helix</keyword>
<dbReference type="SUPFAM" id="SSF53187">
    <property type="entry name" value="Zn-dependent exopeptidases"/>
    <property type="match status" value="1"/>
</dbReference>
<feature type="region of interest" description="Disordered" evidence="4">
    <location>
        <begin position="103"/>
        <end position="178"/>
    </location>
</feature>
<dbReference type="GO" id="GO:0008270">
    <property type="term" value="F:zinc ion binding"/>
    <property type="evidence" value="ECO:0007669"/>
    <property type="project" value="InterPro"/>
</dbReference>
<dbReference type="EMBL" id="CAID01000010">
    <property type="protein sequence ID" value="CEF99383.1"/>
    <property type="molecule type" value="Genomic_DNA"/>
</dbReference>